<dbReference type="STRING" id="139723.A0A182MPA6"/>
<dbReference type="Gene3D" id="3.90.400.10">
    <property type="entry name" value="Oligo-1,6-glucosidase, Domain 2"/>
    <property type="match status" value="2"/>
</dbReference>
<dbReference type="SMART" id="SM00642">
    <property type="entry name" value="Aamy"/>
    <property type="match status" value="2"/>
</dbReference>
<dbReference type="InterPro" id="IPR045857">
    <property type="entry name" value="O16G_dom_2"/>
</dbReference>
<reference evidence="10" key="2">
    <citation type="submission" date="2020-05" db="UniProtKB">
        <authorList>
            <consortium name="EnsemblMetazoa"/>
        </authorList>
    </citation>
    <scope>IDENTIFICATION</scope>
    <source>
        <strain evidence="10">A-37</strain>
    </source>
</reference>
<evidence type="ECO:0000313" key="10">
    <source>
        <dbReference type="EnsemblMetazoa" id="ACUA023056-PA"/>
    </source>
</evidence>
<keyword evidence="4 8" id="KW-0732">Signal</keyword>
<accession>A0A182MPA6</accession>
<dbReference type="InterPro" id="IPR006047">
    <property type="entry name" value="GH13_cat_dom"/>
</dbReference>
<dbReference type="GO" id="GO:0004558">
    <property type="term" value="F:alpha-1,4-glucosidase activity"/>
    <property type="evidence" value="ECO:0007669"/>
    <property type="project" value="UniProtKB-EC"/>
</dbReference>
<dbReference type="EnsemblMetazoa" id="ACUA023056-RA">
    <property type="protein sequence ID" value="ACUA023056-PA"/>
    <property type="gene ID" value="ACUA023056"/>
</dbReference>
<dbReference type="SUPFAM" id="SSF51445">
    <property type="entry name" value="(Trans)glycosidases"/>
    <property type="match status" value="2"/>
</dbReference>
<evidence type="ECO:0000256" key="7">
    <source>
        <dbReference type="ARBA" id="ARBA00023295"/>
    </source>
</evidence>
<feature type="domain" description="Glycosyl hydrolase family 13 catalytic" evidence="9">
    <location>
        <begin position="618"/>
        <end position="1005"/>
    </location>
</feature>
<dbReference type="EC" id="3.2.1.20" evidence="3"/>
<comment type="similarity">
    <text evidence="2">Belongs to the glycosyl hydrolase 13 family.</text>
</comment>
<dbReference type="CDD" id="cd11328">
    <property type="entry name" value="AmyAc_maltase"/>
    <property type="match status" value="1"/>
</dbReference>
<evidence type="ECO:0000313" key="11">
    <source>
        <dbReference type="Proteomes" id="UP000075883"/>
    </source>
</evidence>
<keyword evidence="11" id="KW-1185">Reference proteome</keyword>
<sequence length="1176" mass="134883">MGSFRLVVIAFVLQSVCRADGEPRQIPSITGNWWESAVLYQLPPRSFRDSNGDGNGDLRGLLDRFDHLIELGVTGICLGPVFRSPMRDAGYDVQDFRDIDPMYGTMEDFEQVLQRAKEAGLKVILDFVPNHTSEQHEWFQKSVRKNEAYHDYYILRDGADTGEDKESTPPNNWQSLYHGPAWRKNVRGTEFYLHQFDETEPDLNYRNVKVKQEMEDIMRFWLDRGIDGLRLLQVNHLYEDSQFRDEPPVDSEYVISYENLHHIHTRDLTDNYGLAFDWRSLFDEYNTAAEGVPPARKLMITSAYTGNLESTMKWFGIANRPGAHVAQNFGLLREITNESRAEDFQRVIDGWLNALPPNGVANWVLSNHDHRRVVSRFGRERAAGLAMLCFTLPGTVFVYYGEEIGMEDNEGITWKQTQDPLGCNTNGTVFQRFSRDPARTPFQWDDSNVWAGFSPMSVATKNEPWLPVNDNYATVNLAQQQSSNRSMYHLYRELIRWHQQSVTLRYGSYQSFVLPNNVFAVLRSLLGEKEYATVLNGNAHAVTFNLSRVHRYATRARVAFRSPAGTYEVREWMQDVMSALALVAVGLLATVSGKSPVTVGKQSNGAQMDWWESGVFYQIYPRSFKDSDGDGVGDLAGITDKLEHLADLGVTGVWLSPVFKSPMADFGYDIADFRDVDPIFGTMADLDRMVQKAKQLGIKVILDFVPNHTSDEHEWFVKSVNNEGEYRDYYVWRDGVNQGTPNNWQSVFHTPAWTLLPGQTQYYLHQFDKKQPDLNYRNPKVKQEMADMVKFWLDKGIDGFRIDAINHAFEDPQFRDERLIDPKGELIWENLDHEYTQNLPECYDLIYDWRDLFDQYKANDNVTRLMMTEAYANLEQTMLWYGNGNRKGSHIPFNFAMINRLSKDSRANDFKEVIDEWLNAMPVGAQANWVLGNHDRPRIASRFGRDRASSLAVLEMTLPGVAVVYYGEEIGMEDNRDITFEETQDPQAANTNPDVYQQFTRDPVRTPFQWDATAYAGFTVASAQKTWLPVHPNYREVNLAAQKMASESMFKLYQKLIQLRKEHAFLHGDFSSKVLLNNVFGYTRTMEGEQSYAVVVNMNDNDVNVNLQELHEDIGTVKVKLTSLDARMKEGDEVTEVFHIILGRYDAVVFEIVSSASTVGASMVMLLVASILRTLF</sequence>
<evidence type="ECO:0000256" key="5">
    <source>
        <dbReference type="ARBA" id="ARBA00022801"/>
    </source>
</evidence>
<dbReference type="PANTHER" id="PTHR10357">
    <property type="entry name" value="ALPHA-AMYLASE FAMILY MEMBER"/>
    <property type="match status" value="1"/>
</dbReference>
<keyword evidence="7" id="KW-0326">Glycosidase</keyword>
<dbReference type="GO" id="GO:0005975">
    <property type="term" value="P:carbohydrate metabolic process"/>
    <property type="evidence" value="ECO:0007669"/>
    <property type="project" value="InterPro"/>
</dbReference>
<dbReference type="Proteomes" id="UP000075883">
    <property type="component" value="Unassembled WGS sequence"/>
</dbReference>
<keyword evidence="6" id="KW-0325">Glycoprotein</keyword>
<dbReference type="InterPro" id="IPR017853">
    <property type="entry name" value="GH"/>
</dbReference>
<dbReference type="PANTHER" id="PTHR10357:SF179">
    <property type="entry name" value="NEUTRAL AND BASIC AMINO ACID TRANSPORT PROTEIN RBAT"/>
    <property type="match status" value="1"/>
</dbReference>
<evidence type="ECO:0000256" key="4">
    <source>
        <dbReference type="ARBA" id="ARBA00022729"/>
    </source>
</evidence>
<feature type="chain" id="PRO_5008128603" description="alpha-glucosidase" evidence="8">
    <location>
        <begin position="20"/>
        <end position="1176"/>
    </location>
</feature>
<proteinExistence type="inferred from homology"/>
<feature type="domain" description="Glycosyl hydrolase family 13 catalytic" evidence="9">
    <location>
        <begin position="41"/>
        <end position="439"/>
    </location>
</feature>
<name>A0A182MPA6_9DIPT</name>
<evidence type="ECO:0000256" key="2">
    <source>
        <dbReference type="ARBA" id="ARBA00008061"/>
    </source>
</evidence>
<dbReference type="FunFam" id="3.90.400.10:FF:000001">
    <property type="entry name" value="Maltase A3, isoform A"/>
    <property type="match status" value="1"/>
</dbReference>
<dbReference type="EMBL" id="AXCM01004803">
    <property type="status" value="NOT_ANNOTATED_CDS"/>
    <property type="molecule type" value="Genomic_DNA"/>
</dbReference>
<keyword evidence="5" id="KW-0378">Hydrolase</keyword>
<dbReference type="Pfam" id="PF00128">
    <property type="entry name" value="Alpha-amylase"/>
    <property type="match status" value="2"/>
</dbReference>
<evidence type="ECO:0000256" key="1">
    <source>
        <dbReference type="ARBA" id="ARBA00001657"/>
    </source>
</evidence>
<evidence type="ECO:0000256" key="6">
    <source>
        <dbReference type="ARBA" id="ARBA00023180"/>
    </source>
</evidence>
<dbReference type="AlphaFoldDB" id="A0A182MPA6"/>
<dbReference type="InterPro" id="IPR013780">
    <property type="entry name" value="Glyco_hydro_b"/>
</dbReference>
<reference evidence="11" key="1">
    <citation type="submission" date="2013-09" db="EMBL/GenBank/DDBJ databases">
        <title>The Genome Sequence of Anopheles culicifacies species A.</title>
        <authorList>
            <consortium name="The Broad Institute Genomics Platform"/>
            <person name="Neafsey D.E."/>
            <person name="Besansky N."/>
            <person name="Howell P."/>
            <person name="Walton C."/>
            <person name="Young S.K."/>
            <person name="Zeng Q."/>
            <person name="Gargeya S."/>
            <person name="Fitzgerald M."/>
            <person name="Haas B."/>
            <person name="Abouelleil A."/>
            <person name="Allen A.W."/>
            <person name="Alvarado L."/>
            <person name="Arachchi H.M."/>
            <person name="Berlin A.M."/>
            <person name="Chapman S.B."/>
            <person name="Gainer-Dewar J."/>
            <person name="Goldberg J."/>
            <person name="Griggs A."/>
            <person name="Gujja S."/>
            <person name="Hansen M."/>
            <person name="Howarth C."/>
            <person name="Imamovic A."/>
            <person name="Ireland A."/>
            <person name="Larimer J."/>
            <person name="McCowan C."/>
            <person name="Murphy C."/>
            <person name="Pearson M."/>
            <person name="Poon T.W."/>
            <person name="Priest M."/>
            <person name="Roberts A."/>
            <person name="Saif S."/>
            <person name="Shea T."/>
            <person name="Sisk P."/>
            <person name="Sykes S."/>
            <person name="Wortman J."/>
            <person name="Nusbaum C."/>
            <person name="Birren B."/>
        </authorList>
    </citation>
    <scope>NUCLEOTIDE SEQUENCE [LARGE SCALE GENOMIC DNA]</scope>
    <source>
        <strain evidence="11">A-37</strain>
    </source>
</reference>
<evidence type="ECO:0000256" key="3">
    <source>
        <dbReference type="ARBA" id="ARBA00012741"/>
    </source>
</evidence>
<dbReference type="FunFam" id="3.90.400.10:FF:000002">
    <property type="entry name" value="Sucrose isomerase"/>
    <property type="match status" value="1"/>
</dbReference>
<dbReference type="Gene3D" id="3.20.20.80">
    <property type="entry name" value="Glycosidases"/>
    <property type="match status" value="2"/>
</dbReference>
<dbReference type="VEuPathDB" id="VectorBase:ACUA023056"/>
<comment type="catalytic activity">
    <reaction evidence="1">
        <text>Hydrolysis of terminal, non-reducing (1-&gt;4)-linked alpha-D-glucose residues with release of alpha-D-glucose.</text>
        <dbReference type="EC" id="3.2.1.20"/>
    </reaction>
</comment>
<protein>
    <recommendedName>
        <fullName evidence="3">alpha-glucosidase</fullName>
        <ecNumber evidence="3">3.2.1.20</ecNumber>
    </recommendedName>
</protein>
<evidence type="ECO:0000259" key="9">
    <source>
        <dbReference type="SMART" id="SM00642"/>
    </source>
</evidence>
<feature type="signal peptide" evidence="8">
    <location>
        <begin position="1"/>
        <end position="19"/>
    </location>
</feature>
<dbReference type="Gene3D" id="2.60.40.1180">
    <property type="entry name" value="Golgi alpha-mannosidase II"/>
    <property type="match status" value="1"/>
</dbReference>
<evidence type="ECO:0000256" key="8">
    <source>
        <dbReference type="SAM" id="SignalP"/>
    </source>
</evidence>
<organism evidence="10 11">
    <name type="scientific">Anopheles culicifacies</name>
    <dbReference type="NCBI Taxonomy" id="139723"/>
    <lineage>
        <taxon>Eukaryota</taxon>
        <taxon>Metazoa</taxon>
        <taxon>Ecdysozoa</taxon>
        <taxon>Arthropoda</taxon>
        <taxon>Hexapoda</taxon>
        <taxon>Insecta</taxon>
        <taxon>Pterygota</taxon>
        <taxon>Neoptera</taxon>
        <taxon>Endopterygota</taxon>
        <taxon>Diptera</taxon>
        <taxon>Nematocera</taxon>
        <taxon>Culicoidea</taxon>
        <taxon>Culicidae</taxon>
        <taxon>Anophelinae</taxon>
        <taxon>Anopheles</taxon>
        <taxon>culicifacies species complex</taxon>
    </lineage>
</organism>